<keyword evidence="2" id="KW-1185">Reference proteome</keyword>
<accession>A0A2I2L2L6</accession>
<organism evidence="1 2">
    <name type="scientific">Frankia canadensis</name>
    <dbReference type="NCBI Taxonomy" id="1836972"/>
    <lineage>
        <taxon>Bacteria</taxon>
        <taxon>Bacillati</taxon>
        <taxon>Actinomycetota</taxon>
        <taxon>Actinomycetes</taxon>
        <taxon>Frankiales</taxon>
        <taxon>Frankiaceae</taxon>
        <taxon>Frankia</taxon>
    </lineage>
</organism>
<dbReference type="SUPFAM" id="SSF102405">
    <property type="entry name" value="MCP/YpsA-like"/>
    <property type="match status" value="1"/>
</dbReference>
<proteinExistence type="predicted"/>
<dbReference type="InterPro" id="IPR052341">
    <property type="entry name" value="LOG_family_nucleotidases"/>
</dbReference>
<dbReference type="InterPro" id="IPR005268">
    <property type="entry name" value="CHP00725"/>
</dbReference>
<reference evidence="1 2" key="1">
    <citation type="submission" date="2017-06" db="EMBL/GenBank/DDBJ databases">
        <authorList>
            <person name="Kim H.J."/>
            <person name="Triplett B.A."/>
        </authorList>
    </citation>
    <scope>NUCLEOTIDE SEQUENCE [LARGE SCALE GENOMIC DNA]</scope>
    <source>
        <strain evidence="1">FRACA_ARgP5</strain>
    </source>
</reference>
<evidence type="ECO:0008006" key="3">
    <source>
        <dbReference type="Google" id="ProtNLM"/>
    </source>
</evidence>
<name>A0A2I2L2L6_9ACTN</name>
<gene>
    <name evidence="1" type="ORF">FRACA_930024</name>
</gene>
<protein>
    <recommendedName>
        <fullName evidence="3">TIGR00725 family protein</fullName>
    </recommendedName>
</protein>
<dbReference type="Pfam" id="PF18306">
    <property type="entry name" value="LDcluster4"/>
    <property type="match status" value="1"/>
</dbReference>
<dbReference type="EMBL" id="FZMO01000562">
    <property type="protein sequence ID" value="SNQ52159.1"/>
    <property type="molecule type" value="Genomic_DNA"/>
</dbReference>
<dbReference type="GO" id="GO:0005829">
    <property type="term" value="C:cytosol"/>
    <property type="evidence" value="ECO:0007669"/>
    <property type="project" value="TreeGrafter"/>
</dbReference>
<evidence type="ECO:0000313" key="2">
    <source>
        <dbReference type="Proteomes" id="UP000234331"/>
    </source>
</evidence>
<dbReference type="NCBIfam" id="TIGR00725">
    <property type="entry name" value="TIGR00725 family protein"/>
    <property type="match status" value="1"/>
</dbReference>
<dbReference type="Gene3D" id="3.40.50.450">
    <property type="match status" value="1"/>
</dbReference>
<dbReference type="PANTHER" id="PTHR43393">
    <property type="entry name" value="CYTOKININ RIBOSIDE 5'-MONOPHOSPHATE PHOSPHORIBOHYDROLASE"/>
    <property type="match status" value="1"/>
</dbReference>
<dbReference type="InterPro" id="IPR041164">
    <property type="entry name" value="LDcluster4"/>
</dbReference>
<dbReference type="PANTHER" id="PTHR43393:SF3">
    <property type="entry name" value="LYSINE DECARBOXYLASE-LIKE PROTEIN"/>
    <property type="match status" value="1"/>
</dbReference>
<evidence type="ECO:0000313" key="1">
    <source>
        <dbReference type="EMBL" id="SNQ52159.1"/>
    </source>
</evidence>
<dbReference type="AlphaFoldDB" id="A0A2I2L2L6"/>
<dbReference type="Proteomes" id="UP000234331">
    <property type="component" value="Unassembled WGS sequence"/>
</dbReference>
<sequence length="174" mass="16934">MDAAIIGPMAESARYVGVVGPSDASDGELAVAEAVGQRLGGAGWIVVCGGLGGVMAAACRGAQAAGGMTVGLLPGMSRAAGNPHLTVSLPTGLGEMRNGLLVRASDALVAVGGSWGTLSEIALALRTGRPVIGLGTWGVDTGDRAAPAVIPVSDVDDVVVAVRSALALPEPDGG</sequence>